<dbReference type="InterPro" id="IPR058547">
    <property type="entry name" value="Pelota_N"/>
</dbReference>
<dbReference type="GO" id="GO:0046872">
    <property type="term" value="F:metal ion binding"/>
    <property type="evidence" value="ECO:0007669"/>
    <property type="project" value="UniProtKB-UniRule"/>
</dbReference>
<dbReference type="InterPro" id="IPR042226">
    <property type="entry name" value="eFR1_2_sf"/>
</dbReference>
<gene>
    <name evidence="9" type="primary">pelA</name>
    <name evidence="11" type="ORF">ENO26_01280</name>
</gene>
<dbReference type="InterPro" id="IPR038069">
    <property type="entry name" value="Pelota/DOM34_N"/>
</dbReference>
<dbReference type="EC" id="3.1.-.-" evidence="9"/>
<dbReference type="PANTHER" id="PTHR10853">
    <property type="entry name" value="PELOTA"/>
    <property type="match status" value="1"/>
</dbReference>
<evidence type="ECO:0000256" key="8">
    <source>
        <dbReference type="ARBA" id="ARBA00022801"/>
    </source>
</evidence>
<dbReference type="Pfam" id="PF26356">
    <property type="entry name" value="Pelota_N"/>
    <property type="match status" value="1"/>
</dbReference>
<dbReference type="GO" id="GO:0070481">
    <property type="term" value="P:nuclear-transcribed mRNA catabolic process, non-stop decay"/>
    <property type="evidence" value="ECO:0007669"/>
    <property type="project" value="InterPro"/>
</dbReference>
<comment type="function">
    <text evidence="9">May function in recognizing stalled ribosomes, interact with stem-loop structures in stalled mRNA molecules, and effect endonucleolytic cleavage of the mRNA. May play a role in the release non-functional ribosomes and degradation of damaged mRNAs. Has endoribonuclease activity.</text>
</comment>
<dbReference type="GO" id="GO:0005737">
    <property type="term" value="C:cytoplasm"/>
    <property type="evidence" value="ECO:0007669"/>
    <property type="project" value="UniProtKB-SubCell"/>
</dbReference>
<dbReference type="EMBL" id="DSEU01000004">
    <property type="protein sequence ID" value="HEM66204.1"/>
    <property type="molecule type" value="Genomic_DNA"/>
</dbReference>
<evidence type="ECO:0000259" key="10">
    <source>
        <dbReference type="SMART" id="SM01194"/>
    </source>
</evidence>
<evidence type="ECO:0000256" key="1">
    <source>
        <dbReference type="ARBA" id="ARBA00001968"/>
    </source>
</evidence>
<dbReference type="SUPFAM" id="SSF159065">
    <property type="entry name" value="Dom34/Pelota N-terminal domain-like"/>
    <property type="match status" value="1"/>
</dbReference>
<accession>A0A7J2U0A0</accession>
<dbReference type="Pfam" id="PF03465">
    <property type="entry name" value="eRF1_3"/>
    <property type="match status" value="1"/>
</dbReference>
<dbReference type="GO" id="GO:0032790">
    <property type="term" value="P:ribosome disassembly"/>
    <property type="evidence" value="ECO:0007669"/>
    <property type="project" value="TreeGrafter"/>
</dbReference>
<keyword evidence="5 9" id="KW-0540">Nuclease</keyword>
<protein>
    <recommendedName>
        <fullName evidence="9">Protein pelota homolog</fullName>
        <ecNumber evidence="9">3.1.-.-</ecNumber>
    </recommendedName>
</protein>
<reference evidence="11" key="1">
    <citation type="journal article" date="2020" name="mSystems">
        <title>Genome- and Community-Level Interaction Insights into Carbon Utilization and Element Cycling Functions of Hydrothermarchaeota in Hydrothermal Sediment.</title>
        <authorList>
            <person name="Zhou Z."/>
            <person name="Liu Y."/>
            <person name="Xu W."/>
            <person name="Pan J."/>
            <person name="Luo Z.H."/>
            <person name="Li M."/>
        </authorList>
    </citation>
    <scope>NUCLEOTIDE SEQUENCE [LARGE SCALE GENOMIC DNA]</scope>
    <source>
        <strain evidence="11">SpSt-125</strain>
    </source>
</reference>
<dbReference type="InterPro" id="IPR029064">
    <property type="entry name" value="Ribosomal_eL30-like_sf"/>
</dbReference>
<evidence type="ECO:0000256" key="7">
    <source>
        <dbReference type="ARBA" id="ARBA00022759"/>
    </source>
</evidence>
<sequence>MHRFVWGSFVKLEVLDEKDGVLRVRIDSDDDLWLLSLLITKGDVVKARTTRDVSVGNVKRRIPMTLAISVEKLEFQPFTNRLRIHGIVVEGPDRFGVKGSHHTISVGAGDEVTIFKLSWSPSLIDDILKFVRPLNVLLIAVDFDEYAIALLQMQGLKILDSENVSLPISDEMFEEAEKELVQKLSKKIIEIAQRYNVDGVIIGSPGELKNKLKSAIEAIYRELKVYVDTVANGGYAGLQELLNRDVVRNVIRDSAVEKASRILEEFEYMLIKDINRVAYGLDHVTLVADLGAIEKLAIVDEILSGFDENRERVEEVLRKVVEKGGVIVIVPSNTPVGERIKMLGGLIAILRYSIDIALLGTRNDN</sequence>
<keyword evidence="6 9" id="KW-0479">Metal-binding</keyword>
<evidence type="ECO:0000256" key="6">
    <source>
        <dbReference type="ARBA" id="ARBA00022723"/>
    </source>
</evidence>
<evidence type="ECO:0000313" key="11">
    <source>
        <dbReference type="EMBL" id="HEM66204.1"/>
    </source>
</evidence>
<dbReference type="GO" id="GO:0071025">
    <property type="term" value="P:RNA surveillance"/>
    <property type="evidence" value="ECO:0007669"/>
    <property type="project" value="InterPro"/>
</dbReference>
<organism evidence="11">
    <name type="scientific">Ignisphaera aggregans</name>
    <dbReference type="NCBI Taxonomy" id="334771"/>
    <lineage>
        <taxon>Archaea</taxon>
        <taxon>Thermoproteota</taxon>
        <taxon>Thermoprotei</taxon>
        <taxon>Desulfurococcales</taxon>
        <taxon>Desulfurococcaceae</taxon>
        <taxon>Ignisphaera</taxon>
    </lineage>
</organism>
<dbReference type="Gene3D" id="3.30.1330.30">
    <property type="match status" value="1"/>
</dbReference>
<name>A0A7J2U0A0_9CREN</name>
<comment type="subcellular location">
    <subcellularLocation>
        <location evidence="2 9">Cytoplasm</location>
    </subcellularLocation>
</comment>
<dbReference type="GO" id="GO:0004519">
    <property type="term" value="F:endonuclease activity"/>
    <property type="evidence" value="ECO:0007669"/>
    <property type="project" value="UniProtKB-UniRule"/>
</dbReference>
<comment type="cofactor">
    <cofactor evidence="1 9">
        <name>a divalent metal cation</name>
        <dbReference type="ChEBI" id="CHEBI:60240"/>
    </cofactor>
</comment>
<proteinExistence type="inferred from homology"/>
<dbReference type="SUPFAM" id="SSF55315">
    <property type="entry name" value="L30e-like"/>
    <property type="match status" value="1"/>
</dbReference>
<comment type="similarity">
    <text evidence="3 9">Belongs to the eukaryotic release factor 1 family. Pelota subfamily.</text>
</comment>
<dbReference type="GO" id="GO:0016787">
    <property type="term" value="F:hydrolase activity"/>
    <property type="evidence" value="ECO:0007669"/>
    <property type="project" value="UniProtKB-KW"/>
</dbReference>
<dbReference type="InterPro" id="IPR005141">
    <property type="entry name" value="eRF1_2"/>
</dbReference>
<evidence type="ECO:0000256" key="2">
    <source>
        <dbReference type="ARBA" id="ARBA00004496"/>
    </source>
</evidence>
<keyword evidence="4 9" id="KW-0963">Cytoplasm</keyword>
<dbReference type="InterPro" id="IPR005142">
    <property type="entry name" value="eRF1_3"/>
</dbReference>
<dbReference type="Gene3D" id="3.30.420.60">
    <property type="entry name" value="eRF1 domain 2"/>
    <property type="match status" value="1"/>
</dbReference>
<dbReference type="InterPro" id="IPR023521">
    <property type="entry name" value="Pelota_arc"/>
</dbReference>
<dbReference type="SUPFAM" id="SSF53137">
    <property type="entry name" value="Translational machinery components"/>
    <property type="match status" value="1"/>
</dbReference>
<evidence type="ECO:0000256" key="5">
    <source>
        <dbReference type="ARBA" id="ARBA00022722"/>
    </source>
</evidence>
<dbReference type="Gene3D" id="2.30.30.870">
    <property type="entry name" value="Pelota, domain A"/>
    <property type="match status" value="1"/>
</dbReference>
<evidence type="ECO:0000256" key="9">
    <source>
        <dbReference type="HAMAP-Rule" id="MF_01853"/>
    </source>
</evidence>
<dbReference type="GO" id="GO:0070966">
    <property type="term" value="P:nuclear-transcribed mRNA catabolic process, no-go decay"/>
    <property type="evidence" value="ECO:0007669"/>
    <property type="project" value="InterPro"/>
</dbReference>
<dbReference type="HAMAP" id="MF_01853">
    <property type="entry name" value="PelO"/>
    <property type="match status" value="1"/>
</dbReference>
<dbReference type="AlphaFoldDB" id="A0A7J2U0A0"/>
<dbReference type="GO" id="GO:0070651">
    <property type="term" value="P:nonfunctional rRNA decay"/>
    <property type="evidence" value="ECO:0007669"/>
    <property type="project" value="TreeGrafter"/>
</dbReference>
<dbReference type="Pfam" id="PF03464">
    <property type="entry name" value="eRF1_2"/>
    <property type="match status" value="1"/>
</dbReference>
<dbReference type="InterPro" id="IPR004405">
    <property type="entry name" value="TF_pelota"/>
</dbReference>
<dbReference type="SMART" id="SM01194">
    <property type="entry name" value="eRF1_1"/>
    <property type="match status" value="1"/>
</dbReference>
<comment type="caution">
    <text evidence="11">The sequence shown here is derived from an EMBL/GenBank/DDBJ whole genome shotgun (WGS) entry which is preliminary data.</text>
</comment>
<comment type="domain">
    <text evidence="9">The N-terminal domain has the RNA-binding Sm fold. It harbors the endoribonuclease activity.</text>
</comment>
<comment type="subunit">
    <text evidence="9">Monomer.</text>
</comment>
<dbReference type="PANTHER" id="PTHR10853:SF0">
    <property type="entry name" value="PROTEIN PELOTA HOMOLOG"/>
    <property type="match status" value="1"/>
</dbReference>
<evidence type="ECO:0000256" key="4">
    <source>
        <dbReference type="ARBA" id="ARBA00022490"/>
    </source>
</evidence>
<feature type="domain" description="eRF1/Pelota-like N-terminal" evidence="10">
    <location>
        <begin position="10"/>
        <end position="132"/>
    </location>
</feature>
<keyword evidence="8 9" id="KW-0378">Hydrolase</keyword>
<dbReference type="InterPro" id="IPR005140">
    <property type="entry name" value="eRF1_Pelota-like_N"/>
</dbReference>
<keyword evidence="7 9" id="KW-0255">Endonuclease</keyword>
<evidence type="ECO:0000256" key="3">
    <source>
        <dbReference type="ARBA" id="ARBA00009504"/>
    </source>
</evidence>